<evidence type="ECO:0000256" key="7">
    <source>
        <dbReference type="ARBA" id="ARBA00022882"/>
    </source>
</evidence>
<dbReference type="InterPro" id="IPR008145">
    <property type="entry name" value="GK/Ca_channel_bsu"/>
</dbReference>
<dbReference type="GO" id="GO:0005245">
    <property type="term" value="F:voltage-gated calcium channel activity"/>
    <property type="evidence" value="ECO:0007669"/>
    <property type="project" value="InterPro"/>
</dbReference>
<evidence type="ECO:0000313" key="13">
    <source>
        <dbReference type="Proteomes" id="UP001151699"/>
    </source>
</evidence>
<keyword evidence="2" id="KW-0728">SH3 domain</keyword>
<dbReference type="SUPFAM" id="SSF52540">
    <property type="entry name" value="P-loop containing nucleoside triphosphate hydrolases"/>
    <property type="match status" value="1"/>
</dbReference>
<gene>
    <name evidence="12" type="primary">CACNB2</name>
    <name evidence="12" type="ORF">Bhyg_01700</name>
</gene>
<dbReference type="Gene3D" id="3.40.50.300">
    <property type="entry name" value="P-loop containing nucleotide triphosphate hydrolases"/>
    <property type="match status" value="1"/>
</dbReference>
<evidence type="ECO:0000256" key="10">
    <source>
        <dbReference type="SAM" id="MobiDB-lite"/>
    </source>
</evidence>
<dbReference type="AlphaFoldDB" id="A0A9Q0NBW0"/>
<dbReference type="CDD" id="cd11863">
    <property type="entry name" value="SH3_CACNB"/>
    <property type="match status" value="1"/>
</dbReference>
<evidence type="ECO:0000256" key="2">
    <source>
        <dbReference type="ARBA" id="ARBA00022443"/>
    </source>
</evidence>
<organism evidence="12 13">
    <name type="scientific">Pseudolycoriella hygida</name>
    <dbReference type="NCBI Taxonomy" id="35572"/>
    <lineage>
        <taxon>Eukaryota</taxon>
        <taxon>Metazoa</taxon>
        <taxon>Ecdysozoa</taxon>
        <taxon>Arthropoda</taxon>
        <taxon>Hexapoda</taxon>
        <taxon>Insecta</taxon>
        <taxon>Pterygota</taxon>
        <taxon>Neoptera</taxon>
        <taxon>Endopterygota</taxon>
        <taxon>Diptera</taxon>
        <taxon>Nematocera</taxon>
        <taxon>Sciaroidea</taxon>
        <taxon>Sciaridae</taxon>
        <taxon>Pseudolycoriella</taxon>
    </lineage>
</organism>
<dbReference type="Gene3D" id="2.30.30.40">
    <property type="entry name" value="SH3 Domains"/>
    <property type="match status" value="1"/>
</dbReference>
<comment type="similarity">
    <text evidence="1">Belongs to the calcium channel beta subunit family.</text>
</comment>
<keyword evidence="7" id="KW-0851">Voltage-gated channel</keyword>
<keyword evidence="13" id="KW-1185">Reference proteome</keyword>
<keyword evidence="5" id="KW-0109">Calcium transport</keyword>
<dbReference type="FunFam" id="3.40.50.300:FF:000023">
    <property type="entry name" value="Voltage-dependent L-type calcium channel subunit beta-2"/>
    <property type="match status" value="1"/>
</dbReference>
<proteinExistence type="inferred from homology"/>
<dbReference type="PANTHER" id="PTHR11824">
    <property type="entry name" value="VOLTAGE-DEPENDENT CALCIUM CHANNEL BETA SUBUNIT"/>
    <property type="match status" value="1"/>
</dbReference>
<evidence type="ECO:0000256" key="6">
    <source>
        <dbReference type="ARBA" id="ARBA00022837"/>
    </source>
</evidence>
<name>A0A9Q0NBW0_9DIPT</name>
<keyword evidence="3" id="KW-0813">Transport</keyword>
<dbReference type="SMART" id="SM00072">
    <property type="entry name" value="GuKc"/>
    <property type="match status" value="1"/>
</dbReference>
<evidence type="ECO:0000256" key="5">
    <source>
        <dbReference type="ARBA" id="ARBA00022568"/>
    </source>
</evidence>
<evidence type="ECO:0000256" key="4">
    <source>
        <dbReference type="ARBA" id="ARBA00022553"/>
    </source>
</evidence>
<dbReference type="Proteomes" id="UP001151699">
    <property type="component" value="Chromosome A"/>
</dbReference>
<dbReference type="InterPro" id="IPR036028">
    <property type="entry name" value="SH3-like_dom_sf"/>
</dbReference>
<evidence type="ECO:0000256" key="3">
    <source>
        <dbReference type="ARBA" id="ARBA00022448"/>
    </source>
</evidence>
<accession>A0A9Q0NBW0</accession>
<evidence type="ECO:0000313" key="12">
    <source>
        <dbReference type="EMBL" id="KAJ6646489.1"/>
    </source>
</evidence>
<dbReference type="PRINTS" id="PR01626">
    <property type="entry name" value="LCACHANNELB"/>
</dbReference>
<evidence type="ECO:0000259" key="11">
    <source>
        <dbReference type="SMART" id="SM00072"/>
    </source>
</evidence>
<dbReference type="OrthoDB" id="5962384at2759"/>
<dbReference type="InterPro" id="IPR046937">
    <property type="entry name" value="CAB1-4_N_A-dom"/>
</dbReference>
<evidence type="ECO:0000256" key="1">
    <source>
        <dbReference type="ARBA" id="ARBA00010836"/>
    </source>
</evidence>
<dbReference type="EMBL" id="WJQU01000001">
    <property type="protein sequence ID" value="KAJ6646489.1"/>
    <property type="molecule type" value="Genomic_DNA"/>
</dbReference>
<dbReference type="InterPro" id="IPR000584">
    <property type="entry name" value="VDCC_L_bsu"/>
</dbReference>
<keyword evidence="4" id="KW-0597">Phosphoprotein</keyword>
<evidence type="ECO:0000256" key="9">
    <source>
        <dbReference type="ARBA" id="ARBA00023303"/>
    </source>
</evidence>
<evidence type="ECO:0000256" key="8">
    <source>
        <dbReference type="ARBA" id="ARBA00023065"/>
    </source>
</evidence>
<feature type="region of interest" description="Disordered" evidence="10">
    <location>
        <begin position="138"/>
        <end position="204"/>
    </location>
</feature>
<sequence>MLFNSRILAGDLPIHGSAESNYSQPSSDLSLDEQKERLRKESEDQAVTALEKARNKPVAFAVRTNVSYDGSIDDDSPVHGCAVSFDVRDYLHIKEKFDNNWWIGRRVKEGCDVGFIPSPVKLEHIRMQASAARSSRLYATKGSSSGNLGGAGAPGAEPSRASTPPTPDETEPMGPSRHGKTPLATPPTKEKRKPFFKKQETSSPYDVVPSMRPVVLVGPSLKGYEVTDMMQKALFDFLKHRFEGRIIITRVMADISLAKRSLMNNPSKRAIMERSNSRSSCLAEVQAEIERIFELARTLQLVVLDCDTINHPSQLAKTSLAPTIVYLKISSSKVLQRLIKSRGKAQAKNLSVQMVAAEKLAQCPPDMFDVILDENQLEDACEHIAEYLEAYWRATHPPERAVSSIARALPVQDTSPGGEVDRMGPTPP</sequence>
<feature type="region of interest" description="Disordered" evidence="10">
    <location>
        <begin position="409"/>
        <end position="428"/>
    </location>
</feature>
<reference evidence="12" key="1">
    <citation type="submission" date="2022-07" db="EMBL/GenBank/DDBJ databases">
        <authorList>
            <person name="Trinca V."/>
            <person name="Uliana J.V.C."/>
            <person name="Torres T.T."/>
            <person name="Ward R.J."/>
            <person name="Monesi N."/>
        </authorList>
    </citation>
    <scope>NUCLEOTIDE SEQUENCE</scope>
    <source>
        <strain evidence="12">HSMRA1968</strain>
        <tissue evidence="12">Whole embryos</tissue>
    </source>
</reference>
<dbReference type="GO" id="GO:0005891">
    <property type="term" value="C:voltage-gated calcium channel complex"/>
    <property type="evidence" value="ECO:0007669"/>
    <property type="project" value="InterPro"/>
</dbReference>
<dbReference type="SUPFAM" id="SSF50044">
    <property type="entry name" value="SH3-domain"/>
    <property type="match status" value="1"/>
</dbReference>
<dbReference type="Pfam" id="PF00625">
    <property type="entry name" value="Guanylate_kin"/>
    <property type="match status" value="1"/>
</dbReference>
<feature type="domain" description="Guanylate kinase/L-type calcium channel beta subunit" evidence="11">
    <location>
        <begin position="210"/>
        <end position="392"/>
    </location>
</feature>
<keyword evidence="9" id="KW-0407">Ion channel</keyword>
<dbReference type="Pfam" id="PF12052">
    <property type="entry name" value="VGCC_beta4Aa_N"/>
    <property type="match status" value="1"/>
</dbReference>
<keyword evidence="8" id="KW-0406">Ion transport</keyword>
<comment type="caution">
    <text evidence="12">The sequence shown here is derived from an EMBL/GenBank/DDBJ whole genome shotgun (WGS) entry which is preliminary data.</text>
</comment>
<protein>
    <submittedName>
        <fullName evidence="12">Voltage-dependent L-type calcium channel subunit beta-2</fullName>
    </submittedName>
</protein>
<dbReference type="InterPro" id="IPR027417">
    <property type="entry name" value="P-loop_NTPase"/>
</dbReference>
<keyword evidence="6" id="KW-0106">Calcium</keyword>
<feature type="non-terminal residue" evidence="12">
    <location>
        <position position="428"/>
    </location>
</feature>